<dbReference type="InParanoid" id="E2BM01"/>
<keyword evidence="3" id="KW-1185">Reference proteome</keyword>
<feature type="compositionally biased region" description="Acidic residues" evidence="1">
    <location>
        <begin position="61"/>
        <end position="71"/>
    </location>
</feature>
<reference evidence="2 3" key="1">
    <citation type="journal article" date="2010" name="Science">
        <title>Genomic comparison of the ants Camponotus floridanus and Harpegnathos saltator.</title>
        <authorList>
            <person name="Bonasio R."/>
            <person name="Zhang G."/>
            <person name="Ye C."/>
            <person name="Mutti N.S."/>
            <person name="Fang X."/>
            <person name="Qin N."/>
            <person name="Donahue G."/>
            <person name="Yang P."/>
            <person name="Li Q."/>
            <person name="Li C."/>
            <person name="Zhang P."/>
            <person name="Huang Z."/>
            <person name="Berger S.L."/>
            <person name="Reinberg D."/>
            <person name="Wang J."/>
            <person name="Liebig J."/>
        </authorList>
    </citation>
    <scope>NUCLEOTIDE SEQUENCE [LARGE SCALE GENOMIC DNA]</scope>
    <source>
        <strain evidence="2 3">R22 G/1</strain>
    </source>
</reference>
<proteinExistence type="predicted"/>
<feature type="region of interest" description="Disordered" evidence="1">
    <location>
        <begin position="1"/>
        <end position="23"/>
    </location>
</feature>
<organism evidence="3">
    <name type="scientific">Harpegnathos saltator</name>
    <name type="common">Jerdon's jumping ant</name>
    <dbReference type="NCBI Taxonomy" id="610380"/>
    <lineage>
        <taxon>Eukaryota</taxon>
        <taxon>Metazoa</taxon>
        <taxon>Ecdysozoa</taxon>
        <taxon>Arthropoda</taxon>
        <taxon>Hexapoda</taxon>
        <taxon>Insecta</taxon>
        <taxon>Pterygota</taxon>
        <taxon>Neoptera</taxon>
        <taxon>Endopterygota</taxon>
        <taxon>Hymenoptera</taxon>
        <taxon>Apocrita</taxon>
        <taxon>Aculeata</taxon>
        <taxon>Formicoidea</taxon>
        <taxon>Formicidae</taxon>
        <taxon>Ponerinae</taxon>
        <taxon>Ponerini</taxon>
        <taxon>Harpegnathos</taxon>
    </lineage>
</organism>
<evidence type="ECO:0000256" key="1">
    <source>
        <dbReference type="SAM" id="MobiDB-lite"/>
    </source>
</evidence>
<feature type="compositionally biased region" description="Basic and acidic residues" evidence="1">
    <location>
        <begin position="85"/>
        <end position="96"/>
    </location>
</feature>
<accession>E2BM01</accession>
<dbReference type="AlphaFoldDB" id="E2BM01"/>
<evidence type="ECO:0000313" key="3">
    <source>
        <dbReference type="Proteomes" id="UP000008237"/>
    </source>
</evidence>
<dbReference type="Proteomes" id="UP000008237">
    <property type="component" value="Unassembled WGS sequence"/>
</dbReference>
<name>E2BM01_HARSA</name>
<protein>
    <submittedName>
        <fullName evidence="2">Uncharacterized protein</fullName>
    </submittedName>
</protein>
<dbReference type="EMBL" id="GL449088">
    <property type="protein sequence ID" value="EFN83287.1"/>
    <property type="molecule type" value="Genomic_DNA"/>
</dbReference>
<gene>
    <name evidence="2" type="ORF">EAI_06415</name>
</gene>
<feature type="region of interest" description="Disordered" evidence="1">
    <location>
        <begin position="40"/>
        <end position="131"/>
    </location>
</feature>
<sequence length="131" mass="14377">MAGDGEKEKKGETKAEKERKINEELFGRIIDDTCAEVGKSLLGQSKGPGQDTVHRPFGPELPDEPGVDDEDRFCGPSVLGKRGKRTDTTSRRDVTEKASPTESCTPRRGSCPGHVADPSACERPQREHRIF</sequence>
<evidence type="ECO:0000313" key="2">
    <source>
        <dbReference type="EMBL" id="EFN83287.1"/>
    </source>
</evidence>